<proteinExistence type="predicted"/>
<dbReference type="RefSeq" id="XP_024704131.1">
    <property type="nucleotide sequence ID" value="XM_024844146.1"/>
</dbReference>
<dbReference type="Proteomes" id="UP000234275">
    <property type="component" value="Unassembled WGS sequence"/>
</dbReference>
<dbReference type="VEuPathDB" id="FungiDB:P170DRAFT_356380"/>
<protein>
    <submittedName>
        <fullName evidence="2">Uncharacterized protein</fullName>
    </submittedName>
</protein>
<dbReference type="OrthoDB" id="4135672at2759"/>
<dbReference type="GeneID" id="36551846"/>
<dbReference type="EMBL" id="MSFO01000004">
    <property type="protein sequence ID" value="PLB48829.1"/>
    <property type="molecule type" value="Genomic_DNA"/>
</dbReference>
<gene>
    <name evidence="2" type="ORF">P170DRAFT_356380</name>
</gene>
<evidence type="ECO:0000313" key="3">
    <source>
        <dbReference type="Proteomes" id="UP000234275"/>
    </source>
</evidence>
<accession>A0A2I2G7G5</accession>
<dbReference type="STRING" id="1392250.A0A2I2G7G5"/>
<sequence>MKGDTPRAARAGPRAAPRATPRTTPPPGTHGADEWYKVSTPEFDTVAYDPLDPPKRYHTGIFVELDAEALEGDLFHVTGDVIAASGMRFEVKENYVPGASRFFHRSTDIGWIRKVDYPRIRGILQALPRPTKQQGLDFWSKDPAKRNKLTWTKQNGDLYGPGEERRPIIKCNEWTHDLAIPKLRSEGILHDLV</sequence>
<dbReference type="InterPro" id="IPR046670">
    <property type="entry name" value="DUF6540"/>
</dbReference>
<dbReference type="Pfam" id="PF20174">
    <property type="entry name" value="DUF6540"/>
    <property type="match status" value="1"/>
</dbReference>
<name>A0A2I2G7G5_9EURO</name>
<reference evidence="2 3" key="1">
    <citation type="submission" date="2016-12" db="EMBL/GenBank/DDBJ databases">
        <title>The genomes of Aspergillus section Nigri reveals drivers in fungal speciation.</title>
        <authorList>
            <consortium name="DOE Joint Genome Institute"/>
            <person name="Vesth T.C."/>
            <person name="Nybo J."/>
            <person name="Theobald S."/>
            <person name="Brandl J."/>
            <person name="Frisvad J.C."/>
            <person name="Nielsen K.F."/>
            <person name="Lyhne E.K."/>
            <person name="Kogle M.E."/>
            <person name="Kuo A."/>
            <person name="Riley R."/>
            <person name="Clum A."/>
            <person name="Nolan M."/>
            <person name="Lipzen A."/>
            <person name="Salamov A."/>
            <person name="Henrissat B."/>
            <person name="Wiebenga A."/>
            <person name="De Vries R.P."/>
            <person name="Grigoriev I.V."/>
            <person name="Mortensen U.H."/>
            <person name="Andersen M.R."/>
            <person name="Baker S.E."/>
        </authorList>
    </citation>
    <scope>NUCLEOTIDE SEQUENCE [LARGE SCALE GENOMIC DNA]</scope>
    <source>
        <strain evidence="2 3">IBT 23096</strain>
    </source>
</reference>
<comment type="caution">
    <text evidence="2">The sequence shown here is derived from an EMBL/GenBank/DDBJ whole genome shotgun (WGS) entry which is preliminary data.</text>
</comment>
<feature type="compositionally biased region" description="Low complexity" evidence="1">
    <location>
        <begin position="8"/>
        <end position="22"/>
    </location>
</feature>
<keyword evidence="3" id="KW-1185">Reference proteome</keyword>
<evidence type="ECO:0000256" key="1">
    <source>
        <dbReference type="SAM" id="MobiDB-lite"/>
    </source>
</evidence>
<feature type="region of interest" description="Disordered" evidence="1">
    <location>
        <begin position="1"/>
        <end position="36"/>
    </location>
</feature>
<organism evidence="2 3">
    <name type="scientific">Aspergillus steynii IBT 23096</name>
    <dbReference type="NCBI Taxonomy" id="1392250"/>
    <lineage>
        <taxon>Eukaryota</taxon>
        <taxon>Fungi</taxon>
        <taxon>Dikarya</taxon>
        <taxon>Ascomycota</taxon>
        <taxon>Pezizomycotina</taxon>
        <taxon>Eurotiomycetes</taxon>
        <taxon>Eurotiomycetidae</taxon>
        <taxon>Eurotiales</taxon>
        <taxon>Aspergillaceae</taxon>
        <taxon>Aspergillus</taxon>
        <taxon>Aspergillus subgen. Circumdati</taxon>
    </lineage>
</organism>
<dbReference type="AlphaFoldDB" id="A0A2I2G7G5"/>
<evidence type="ECO:0000313" key="2">
    <source>
        <dbReference type="EMBL" id="PLB48829.1"/>
    </source>
</evidence>